<evidence type="ECO:0000313" key="2">
    <source>
        <dbReference type="EMBL" id="GIQ89632.1"/>
    </source>
</evidence>
<feature type="signal peptide" evidence="1">
    <location>
        <begin position="1"/>
        <end position="18"/>
    </location>
</feature>
<accession>A0A9K3D7H1</accession>
<dbReference type="AlphaFoldDB" id="A0A9K3D7H1"/>
<keyword evidence="3" id="KW-1185">Reference proteome</keyword>
<feature type="chain" id="PRO_5039898746" evidence="1">
    <location>
        <begin position="19"/>
        <end position="163"/>
    </location>
</feature>
<evidence type="ECO:0000256" key="1">
    <source>
        <dbReference type="SAM" id="SignalP"/>
    </source>
</evidence>
<keyword evidence="1" id="KW-0732">Signal</keyword>
<name>A0A9K3D7H1_9EUKA</name>
<dbReference type="Proteomes" id="UP000265618">
    <property type="component" value="Unassembled WGS sequence"/>
</dbReference>
<sequence>MRLTVVALLLALAFTAYATLTDFVDVDYEALPLDAECYITLESTIYSAVSTILDRHFTPTALPTTFKVDCFDPAVAYVEDIIGAKKAALTAMEAIPGVKSVVPAQATLRPMEDTDRERVADGDCPAVSQVADETGDQWYLLNDGEISGCVEGVDINVDPLYGE</sequence>
<protein>
    <submittedName>
        <fullName evidence="2">Uncharacterized protein</fullName>
    </submittedName>
</protein>
<dbReference type="EMBL" id="BDIP01005251">
    <property type="protein sequence ID" value="GIQ89632.1"/>
    <property type="molecule type" value="Genomic_DNA"/>
</dbReference>
<proteinExistence type="predicted"/>
<reference evidence="2 3" key="1">
    <citation type="journal article" date="2018" name="PLoS ONE">
        <title>The draft genome of Kipferlia bialata reveals reductive genome evolution in fornicate parasites.</title>
        <authorList>
            <person name="Tanifuji G."/>
            <person name="Takabayashi S."/>
            <person name="Kume K."/>
            <person name="Takagi M."/>
            <person name="Nakayama T."/>
            <person name="Kamikawa R."/>
            <person name="Inagaki Y."/>
            <person name="Hashimoto T."/>
        </authorList>
    </citation>
    <scope>NUCLEOTIDE SEQUENCE [LARGE SCALE GENOMIC DNA]</scope>
    <source>
        <strain evidence="2">NY0173</strain>
    </source>
</reference>
<feature type="non-terminal residue" evidence="2">
    <location>
        <position position="163"/>
    </location>
</feature>
<gene>
    <name evidence="2" type="ORF">KIPB_012145</name>
</gene>
<organism evidence="2 3">
    <name type="scientific">Kipferlia bialata</name>
    <dbReference type="NCBI Taxonomy" id="797122"/>
    <lineage>
        <taxon>Eukaryota</taxon>
        <taxon>Metamonada</taxon>
        <taxon>Carpediemonas-like organisms</taxon>
        <taxon>Kipferlia</taxon>
    </lineage>
</organism>
<evidence type="ECO:0000313" key="3">
    <source>
        <dbReference type="Proteomes" id="UP000265618"/>
    </source>
</evidence>
<comment type="caution">
    <text evidence="2">The sequence shown here is derived from an EMBL/GenBank/DDBJ whole genome shotgun (WGS) entry which is preliminary data.</text>
</comment>